<sequence>MDDRGYSINVKHENNPVIEIGNKKTNPIIKNTIGNVKVHYINTAKLLLKMRD</sequence>
<dbReference type="EMBL" id="JACHED010000001">
    <property type="protein sequence ID" value="MBB6496671.1"/>
    <property type="molecule type" value="Genomic_DNA"/>
</dbReference>
<dbReference type="EMBL" id="JAGINF010000005">
    <property type="protein sequence ID" value="MBP2219924.1"/>
    <property type="molecule type" value="Genomic_DNA"/>
</dbReference>
<evidence type="ECO:0000313" key="16">
    <source>
        <dbReference type="Proteomes" id="UP000567099"/>
    </source>
</evidence>
<evidence type="ECO:0000313" key="2">
    <source>
        <dbReference type="EMBL" id="MBA2847301.1"/>
    </source>
</evidence>
<dbReference type="RefSeq" id="WP_231856887.1">
    <property type="nucleotide sequence ID" value="NZ_CP026606.1"/>
</dbReference>
<dbReference type="Proteomes" id="UP000584706">
    <property type="component" value="Unassembled WGS sequence"/>
</dbReference>
<dbReference type="Proteomes" id="UP000567099">
    <property type="component" value="Unassembled WGS sequence"/>
</dbReference>
<gene>
    <name evidence="10" type="ORF">HNP85_001114</name>
    <name evidence="3" type="ORF">HNP86_000325</name>
    <name evidence="1" type="ORF">HNP87_000327</name>
    <name evidence="2" type="ORF">HNP88_001485</name>
    <name evidence="4" type="ORF">HNP89_000329</name>
    <name evidence="6" type="ORF">HNP91_000328</name>
    <name evidence="5" type="ORF">HNP93_000328</name>
    <name evidence="7" type="ORF">HNP94_000325</name>
    <name evidence="9" type="ORF">HNP96_000692</name>
    <name evidence="8" type="ORF">HNP97_000642</name>
    <name evidence="11" type="ORF">J2745_001431</name>
</gene>
<evidence type="ECO:0000313" key="1">
    <source>
        <dbReference type="EMBL" id="MBA2839815.1"/>
    </source>
</evidence>
<protein>
    <submittedName>
        <fullName evidence="9">Uncharacterized protein</fullName>
    </submittedName>
</protein>
<dbReference type="Proteomes" id="UP000564425">
    <property type="component" value="Unassembled WGS sequence"/>
</dbReference>
<evidence type="ECO:0000313" key="11">
    <source>
        <dbReference type="EMBL" id="MBP2219924.1"/>
    </source>
</evidence>
<evidence type="ECO:0000313" key="17">
    <source>
        <dbReference type="Proteomes" id="UP000568063"/>
    </source>
</evidence>
<dbReference type="EMBL" id="JACDUN010000001">
    <property type="protein sequence ID" value="MBA2857627.1"/>
    <property type="molecule type" value="Genomic_DNA"/>
</dbReference>
<evidence type="ECO:0000313" key="15">
    <source>
        <dbReference type="Proteomes" id="UP000564425"/>
    </source>
</evidence>
<dbReference type="Proteomes" id="UP000568063">
    <property type="component" value="Unassembled WGS sequence"/>
</dbReference>
<dbReference type="GeneID" id="10982976"/>
<accession>A0A7J9S9Q2</accession>
<evidence type="ECO:0000313" key="12">
    <source>
        <dbReference type="Proteomes" id="UP000522365"/>
    </source>
</evidence>
<evidence type="ECO:0000313" key="3">
    <source>
        <dbReference type="EMBL" id="MBA2850194.1"/>
    </source>
</evidence>
<dbReference type="EMBL" id="JACDUK010000001">
    <property type="protein sequence ID" value="MBA2852392.1"/>
    <property type="molecule type" value="Genomic_DNA"/>
</dbReference>
<proteinExistence type="predicted"/>
<evidence type="ECO:0000313" key="10">
    <source>
        <dbReference type="EMBL" id="MBM7409442.1"/>
    </source>
</evidence>
<organism evidence="9 20">
    <name type="scientific">Methanococcus maripaludis</name>
    <name type="common">Methanococcus deltae</name>
    <dbReference type="NCBI Taxonomy" id="39152"/>
    <lineage>
        <taxon>Archaea</taxon>
        <taxon>Methanobacteriati</taxon>
        <taxon>Methanobacteriota</taxon>
        <taxon>Methanomada group</taxon>
        <taxon>Methanococci</taxon>
        <taxon>Methanococcales</taxon>
        <taxon>Methanococcaceae</taxon>
        <taxon>Methanococcus</taxon>
    </lineage>
</organism>
<evidence type="ECO:0000313" key="18">
    <source>
        <dbReference type="Proteomes" id="UP000571854"/>
    </source>
</evidence>
<evidence type="ECO:0000313" key="8">
    <source>
        <dbReference type="EMBL" id="MBB6067152.1"/>
    </source>
</evidence>
<dbReference type="Proteomes" id="UP000563838">
    <property type="component" value="Unassembled WGS sequence"/>
</dbReference>
<evidence type="ECO:0000313" key="4">
    <source>
        <dbReference type="EMBL" id="MBA2852392.1"/>
    </source>
</evidence>
<dbReference type="Proteomes" id="UP000558015">
    <property type="component" value="Unassembled WGS sequence"/>
</dbReference>
<reference evidence="11" key="2">
    <citation type="submission" date="2021-03" db="EMBL/GenBank/DDBJ databases">
        <title>Genomic Encyclopedia of Type Strains, Phase IV (KMG-IV): sequencing the most valuable type-strain genomes for metagenomic binning, comparative biology and taxonomic classification.</title>
        <authorList>
            <person name="Goeker M."/>
        </authorList>
    </citation>
    <scope>NUCLEOTIDE SEQUENCE</scope>
    <source>
        <strain evidence="11">DSM 2771</strain>
    </source>
</reference>
<dbReference type="EMBL" id="JACDUJ010000001">
    <property type="protein sequence ID" value="MBA2847301.1"/>
    <property type="molecule type" value="Genomic_DNA"/>
</dbReference>
<reference evidence="19 20" key="1">
    <citation type="submission" date="2020-08" db="EMBL/GenBank/DDBJ databases">
        <title>Genomic Encyclopedia of Type Strains, Phase IV (KMG-V): Genome sequencing to study the core and pangenomes of soil and plant-associated prokaryotes.</title>
        <authorList>
            <person name="Whitman W."/>
        </authorList>
    </citation>
    <scope>NUCLEOTIDE SEQUENCE [LARGE SCALE GENOMIC DNA]</scope>
    <source>
        <strain evidence="3 15">A1</strain>
        <strain evidence="1 14">A4</strain>
        <strain evidence="2 18">A5</strain>
        <strain evidence="5 13">C12</strain>
        <strain evidence="7 16">C13</strain>
        <strain evidence="6 17">C9</strain>
        <strain evidence="9 20">D1</strain>
        <strain evidence="8 19">DSM 7078</strain>
        <strain evidence="10">RC</strain>
        <strain evidence="4 12">S1</strain>
    </source>
</reference>
<dbReference type="Proteomes" id="UP000590564">
    <property type="component" value="Unassembled WGS sequence"/>
</dbReference>
<evidence type="ECO:0000313" key="6">
    <source>
        <dbReference type="EMBL" id="MBA2859533.1"/>
    </source>
</evidence>
<evidence type="ECO:0000313" key="14">
    <source>
        <dbReference type="Proteomes" id="UP000563838"/>
    </source>
</evidence>
<evidence type="ECO:0000313" key="5">
    <source>
        <dbReference type="EMBL" id="MBA2857627.1"/>
    </source>
</evidence>
<evidence type="ECO:0000313" key="20">
    <source>
        <dbReference type="Proteomes" id="UP000590564"/>
    </source>
</evidence>
<dbReference type="EMBL" id="JAFBBC010000001">
    <property type="protein sequence ID" value="MBM7409442.1"/>
    <property type="molecule type" value="Genomic_DNA"/>
</dbReference>
<dbReference type="EMBL" id="JACDUO010000001">
    <property type="protein sequence ID" value="MBA2863325.1"/>
    <property type="molecule type" value="Genomic_DNA"/>
</dbReference>
<evidence type="ECO:0000313" key="13">
    <source>
        <dbReference type="Proteomes" id="UP000558015"/>
    </source>
</evidence>
<dbReference type="Proteomes" id="UP000522365">
    <property type="component" value="Unassembled WGS sequence"/>
</dbReference>
<dbReference type="AlphaFoldDB" id="A0A7J9S9Q2"/>
<dbReference type="EMBL" id="JACDUM010000001">
    <property type="protein sequence ID" value="MBA2859533.1"/>
    <property type="molecule type" value="Genomic_DNA"/>
</dbReference>
<dbReference type="EMBL" id="JACDUI010000001">
    <property type="protein sequence ID" value="MBA2839815.1"/>
    <property type="molecule type" value="Genomic_DNA"/>
</dbReference>
<evidence type="ECO:0000313" key="19">
    <source>
        <dbReference type="Proteomes" id="UP000584706"/>
    </source>
</evidence>
<comment type="caution">
    <text evidence="9">The sequence shown here is derived from an EMBL/GenBank/DDBJ whole genome shotgun (WGS) entry which is preliminary data.</text>
</comment>
<dbReference type="Proteomes" id="UP000571854">
    <property type="component" value="Unassembled WGS sequence"/>
</dbReference>
<evidence type="ECO:0000313" key="7">
    <source>
        <dbReference type="EMBL" id="MBA2863325.1"/>
    </source>
</evidence>
<dbReference type="Proteomes" id="UP000742560">
    <property type="component" value="Unassembled WGS sequence"/>
</dbReference>
<dbReference type="Proteomes" id="UP000722095">
    <property type="component" value="Unassembled WGS sequence"/>
</dbReference>
<dbReference type="EMBL" id="JACDUH010000001">
    <property type="protein sequence ID" value="MBA2850194.1"/>
    <property type="molecule type" value="Genomic_DNA"/>
</dbReference>
<evidence type="ECO:0000313" key="9">
    <source>
        <dbReference type="EMBL" id="MBB6496671.1"/>
    </source>
</evidence>
<dbReference type="EMBL" id="JACHIQ010000001">
    <property type="protein sequence ID" value="MBB6067152.1"/>
    <property type="molecule type" value="Genomic_DNA"/>
</dbReference>
<name>A0A7J9S9Q2_METMI</name>